<proteinExistence type="predicted"/>
<evidence type="ECO:0000313" key="2">
    <source>
        <dbReference type="EMBL" id="QHU22955.1"/>
    </source>
</evidence>
<feature type="coiled-coil region" evidence="1">
    <location>
        <begin position="8"/>
        <end position="60"/>
    </location>
</feature>
<name>A0A6C0KYB6_9ZZZZ</name>
<evidence type="ECO:0000256" key="1">
    <source>
        <dbReference type="SAM" id="Coils"/>
    </source>
</evidence>
<sequence>MNCFNCFKKEDLEDLEDLKKRNEILENELKILRNKFRGVDKALMLENKILKEKLENSEKEWVNHIDVFVEKWYEENKDNIDIGVVNLGFFEVDILPDYIEKHLYKKVLKILYSYLTTTLAPS</sequence>
<accession>A0A6C0KYB6</accession>
<organism evidence="2">
    <name type="scientific">viral metagenome</name>
    <dbReference type="NCBI Taxonomy" id="1070528"/>
    <lineage>
        <taxon>unclassified sequences</taxon>
        <taxon>metagenomes</taxon>
        <taxon>organismal metagenomes</taxon>
    </lineage>
</organism>
<reference evidence="2" key="1">
    <citation type="journal article" date="2020" name="Nature">
        <title>Giant virus diversity and host interactions through global metagenomics.</title>
        <authorList>
            <person name="Schulz F."/>
            <person name="Roux S."/>
            <person name="Paez-Espino D."/>
            <person name="Jungbluth S."/>
            <person name="Walsh D.A."/>
            <person name="Denef V.J."/>
            <person name="McMahon K.D."/>
            <person name="Konstantinidis K.T."/>
            <person name="Eloe-Fadrosh E.A."/>
            <person name="Kyrpides N.C."/>
            <person name="Woyke T."/>
        </authorList>
    </citation>
    <scope>NUCLEOTIDE SEQUENCE</scope>
    <source>
        <strain evidence="2">GVMAG-S-ERX555907-63</strain>
    </source>
</reference>
<keyword evidence="1" id="KW-0175">Coiled coil</keyword>
<protein>
    <submittedName>
        <fullName evidence="2">Uncharacterized protein</fullName>
    </submittedName>
</protein>
<dbReference type="AlphaFoldDB" id="A0A6C0KYB6"/>
<dbReference type="EMBL" id="MN741020">
    <property type="protein sequence ID" value="QHU22955.1"/>
    <property type="molecule type" value="Genomic_DNA"/>
</dbReference>